<dbReference type="SUPFAM" id="SSF52799">
    <property type="entry name" value="(Phosphotyrosine protein) phosphatases II"/>
    <property type="match status" value="1"/>
</dbReference>
<gene>
    <name evidence="2" type="ORF">UFOPK2624_01995</name>
    <name evidence="3" type="ORF">UFOPK3010_00068</name>
    <name evidence="4" type="ORF">UFOPK3785_02049</name>
</gene>
<reference evidence="2" key="1">
    <citation type="submission" date="2020-05" db="EMBL/GenBank/DDBJ databases">
        <authorList>
            <person name="Chiriac C."/>
            <person name="Salcher M."/>
            <person name="Ghai R."/>
            <person name="Kavagutti S V."/>
        </authorList>
    </citation>
    <scope>NUCLEOTIDE SEQUENCE</scope>
</reference>
<dbReference type="Pfam" id="PF00782">
    <property type="entry name" value="DSPc"/>
    <property type="match status" value="1"/>
</dbReference>
<feature type="domain" description="Tyrosine specific protein phosphatases" evidence="1">
    <location>
        <begin position="37"/>
        <end position="83"/>
    </location>
</feature>
<dbReference type="PROSITE" id="PS00383">
    <property type="entry name" value="TYR_PHOSPHATASE_1"/>
    <property type="match status" value="1"/>
</dbReference>
<organism evidence="2">
    <name type="scientific">freshwater metagenome</name>
    <dbReference type="NCBI Taxonomy" id="449393"/>
    <lineage>
        <taxon>unclassified sequences</taxon>
        <taxon>metagenomes</taxon>
        <taxon>ecological metagenomes</taxon>
    </lineage>
</organism>
<dbReference type="EMBL" id="CAFBNJ010000182">
    <property type="protein sequence ID" value="CAB4966733.1"/>
    <property type="molecule type" value="Genomic_DNA"/>
</dbReference>
<dbReference type="InterPro" id="IPR000387">
    <property type="entry name" value="Tyr_Pase_dom"/>
</dbReference>
<dbReference type="EMBL" id="CAEZXY010000153">
    <property type="protein sequence ID" value="CAB4725319.1"/>
    <property type="molecule type" value="Genomic_DNA"/>
</dbReference>
<dbReference type="PROSITE" id="PS50056">
    <property type="entry name" value="TYR_PHOSPHATASE_2"/>
    <property type="match status" value="1"/>
</dbReference>
<name>A0A6J6RS89_9ZZZZ</name>
<evidence type="ECO:0000313" key="4">
    <source>
        <dbReference type="EMBL" id="CAB4966733.1"/>
    </source>
</evidence>
<evidence type="ECO:0000259" key="1">
    <source>
        <dbReference type="PROSITE" id="PS50056"/>
    </source>
</evidence>
<dbReference type="AlphaFoldDB" id="A0A6J6RS89"/>
<dbReference type="EMBL" id="CAFAAM010000005">
    <property type="protein sequence ID" value="CAB4792374.1"/>
    <property type="molecule type" value="Genomic_DNA"/>
</dbReference>
<dbReference type="InterPro" id="IPR016130">
    <property type="entry name" value="Tyr_Pase_AS"/>
</dbReference>
<accession>A0A6J6RS89</accession>
<dbReference type="InterPro" id="IPR029021">
    <property type="entry name" value="Prot-tyrosine_phosphatase-like"/>
</dbReference>
<dbReference type="Gene3D" id="3.90.190.10">
    <property type="entry name" value="Protein tyrosine phosphatase superfamily"/>
    <property type="match status" value="1"/>
</dbReference>
<protein>
    <submittedName>
        <fullName evidence="2">Unannotated protein</fullName>
    </submittedName>
</protein>
<dbReference type="InterPro" id="IPR000340">
    <property type="entry name" value="Dual-sp_phosphatase_cat-dom"/>
</dbReference>
<sequence>MSLCRTFGAFDGHDTRREVFLIDQSGPANADPSSAVRDAVDAIDALLAEGRTVIVHCHGGHSRTGLVLKAWAMRTHGFTEREAHIWLAERWDQYQDYQDSFIELLKAEW</sequence>
<evidence type="ECO:0000313" key="2">
    <source>
        <dbReference type="EMBL" id="CAB4725319.1"/>
    </source>
</evidence>
<proteinExistence type="predicted"/>
<evidence type="ECO:0000313" key="3">
    <source>
        <dbReference type="EMBL" id="CAB4792374.1"/>
    </source>
</evidence>